<dbReference type="Proteomes" id="UP000253845">
    <property type="component" value="Unassembled WGS sequence"/>
</dbReference>
<dbReference type="AlphaFoldDB" id="A0A370CCU9"/>
<protein>
    <submittedName>
        <fullName evidence="2">Uncharacterized protein</fullName>
    </submittedName>
</protein>
<name>A0A370CCU9_ASPNG</name>
<dbReference type="VEuPathDB" id="FungiDB:M747DRAFT_50708"/>
<sequence length="194" mass="21841">MRSWDVAFRVWHSHINERGKDAIEEHRHKTRNRVAMLSWNGYAKISQGLVVHLEPQLNSLGHRKVLLLGTRPNTELCSTPQWMENSRRPPETRKSDESRPRSVNSAAADHGRVEPTVTSINSRIDVHMAGYCSVVMNSRQLSPQMSDSHLHTMSMDALVCYRGKALYQKALGRADSSAMAVKSRCAISATTHDP</sequence>
<reference evidence="2 3" key="1">
    <citation type="submission" date="2018-07" db="EMBL/GenBank/DDBJ databases">
        <title>Section-level genome sequencing of Aspergillus section Nigri to investigate inter- and intra-species variation.</title>
        <authorList>
            <consortium name="DOE Joint Genome Institute"/>
            <person name="Vesth T.C."/>
            <person name="Nybo J.L."/>
            <person name="Theobald S."/>
            <person name="Frisvad J.C."/>
            <person name="Larsen T.O."/>
            <person name="Nielsen K.F."/>
            <person name="Hoof J.B."/>
            <person name="Brandl J."/>
            <person name="Salamov A."/>
            <person name="Riley R."/>
            <person name="Gladden J.M."/>
            <person name="Phatale P."/>
            <person name="Nielsen M.T."/>
            <person name="Lyhne E.K."/>
            <person name="Kogle M.E."/>
            <person name="Strasser K."/>
            <person name="McDonnell E."/>
            <person name="Barry K."/>
            <person name="Clum A."/>
            <person name="Chen C."/>
            <person name="Nolan M."/>
            <person name="Sandor L."/>
            <person name="Kuo A."/>
            <person name="Lipzen A."/>
            <person name="Hainaut M."/>
            <person name="Drula E."/>
            <person name="Tsang A."/>
            <person name="Magnuson J.K."/>
            <person name="Henrissat B."/>
            <person name="Wiebenga A."/>
            <person name="Simmons B.A."/>
            <person name="Makela M.R."/>
            <person name="De vries R.P."/>
            <person name="Grigoriev I.V."/>
            <person name="Mortensen U.H."/>
            <person name="Baker S.E."/>
            <person name="Andersen M.R."/>
        </authorList>
    </citation>
    <scope>NUCLEOTIDE SEQUENCE [LARGE SCALE GENOMIC DNA]</scope>
    <source>
        <strain evidence="2 3">ATCC 13496</strain>
    </source>
</reference>
<evidence type="ECO:0000313" key="2">
    <source>
        <dbReference type="EMBL" id="RDH24989.1"/>
    </source>
</evidence>
<proteinExistence type="predicted"/>
<gene>
    <name evidence="2" type="ORF">M747DRAFT_50708</name>
</gene>
<evidence type="ECO:0000256" key="1">
    <source>
        <dbReference type="SAM" id="MobiDB-lite"/>
    </source>
</evidence>
<accession>A0A370CCU9</accession>
<organism evidence="2 3">
    <name type="scientific">Aspergillus niger ATCC 13496</name>
    <dbReference type="NCBI Taxonomy" id="1353008"/>
    <lineage>
        <taxon>Eukaryota</taxon>
        <taxon>Fungi</taxon>
        <taxon>Dikarya</taxon>
        <taxon>Ascomycota</taxon>
        <taxon>Pezizomycotina</taxon>
        <taxon>Eurotiomycetes</taxon>
        <taxon>Eurotiomycetidae</taxon>
        <taxon>Eurotiales</taxon>
        <taxon>Aspergillaceae</taxon>
        <taxon>Aspergillus</taxon>
        <taxon>Aspergillus subgen. Circumdati</taxon>
    </lineage>
</organism>
<dbReference type="EMBL" id="KZ851900">
    <property type="protein sequence ID" value="RDH24989.1"/>
    <property type="molecule type" value="Genomic_DNA"/>
</dbReference>
<feature type="compositionally biased region" description="Basic and acidic residues" evidence="1">
    <location>
        <begin position="85"/>
        <end position="100"/>
    </location>
</feature>
<evidence type="ECO:0000313" key="3">
    <source>
        <dbReference type="Proteomes" id="UP000253845"/>
    </source>
</evidence>
<feature type="region of interest" description="Disordered" evidence="1">
    <location>
        <begin position="77"/>
        <end position="113"/>
    </location>
</feature>